<keyword evidence="1" id="KW-0238">DNA-binding</keyword>
<reference evidence="1" key="1">
    <citation type="submission" date="2021-04" db="EMBL/GenBank/DDBJ databases">
        <title>Proteiniclasticum sedimins sp. nov., an obligate anaerobic bacterium isolated from anaerobic sludge.</title>
        <authorList>
            <person name="Liu J."/>
        </authorList>
    </citation>
    <scope>NUCLEOTIDE SEQUENCE</scope>
    <source>
        <strain evidence="1">BAD-10</strain>
    </source>
</reference>
<organism evidence="1 2">
    <name type="scientific">Proteiniclasticum sediminis</name>
    <dbReference type="NCBI Taxonomy" id="2804028"/>
    <lineage>
        <taxon>Bacteria</taxon>
        <taxon>Bacillati</taxon>
        <taxon>Bacillota</taxon>
        <taxon>Clostridia</taxon>
        <taxon>Eubacteriales</taxon>
        <taxon>Clostridiaceae</taxon>
        <taxon>Proteiniclasticum</taxon>
    </lineage>
</organism>
<dbReference type="AlphaFoldDB" id="A0A941CSS9"/>
<comment type="caution">
    <text evidence="1">The sequence shown here is derived from an EMBL/GenBank/DDBJ whole genome shotgun (WGS) entry which is preliminary data.</text>
</comment>
<dbReference type="EMBL" id="JAGSCS010000020">
    <property type="protein sequence ID" value="MBR0577088.1"/>
    <property type="molecule type" value="Genomic_DNA"/>
</dbReference>
<evidence type="ECO:0000313" key="2">
    <source>
        <dbReference type="Proteomes" id="UP000675379"/>
    </source>
</evidence>
<proteinExistence type="predicted"/>
<dbReference type="RefSeq" id="WP_211802507.1">
    <property type="nucleotide sequence ID" value="NZ_JAGSCS010000020.1"/>
</dbReference>
<dbReference type="GO" id="GO:0003677">
    <property type="term" value="F:DNA binding"/>
    <property type="evidence" value="ECO:0007669"/>
    <property type="project" value="UniProtKB-KW"/>
</dbReference>
<evidence type="ECO:0000313" key="1">
    <source>
        <dbReference type="EMBL" id="MBR0577088.1"/>
    </source>
</evidence>
<accession>A0A941CSS9</accession>
<keyword evidence="2" id="KW-1185">Reference proteome</keyword>
<dbReference type="InterPro" id="IPR010813">
    <property type="entry name" value="DUF1413"/>
</dbReference>
<name>A0A941CSS9_9CLOT</name>
<sequence length="82" mass="9686">MYLINELLSQAIQETENLLEGEIFLVKDLFKGYVWNRIPVRDRLLLGILFLNHVHQDESRVCAIEKTSSHQQRYQKRTTTSP</sequence>
<dbReference type="Proteomes" id="UP000675379">
    <property type="component" value="Unassembled WGS sequence"/>
</dbReference>
<protein>
    <submittedName>
        <fullName evidence="1">Single-stranded DNA-binding protein</fullName>
    </submittedName>
</protein>
<dbReference type="Pfam" id="PF07205">
    <property type="entry name" value="DUF1413"/>
    <property type="match status" value="1"/>
</dbReference>
<gene>
    <name evidence="1" type="ORF">KCG48_12260</name>
</gene>